<dbReference type="AlphaFoldDB" id="A0A8J6NSI5"/>
<dbReference type="GO" id="GO:0019288">
    <property type="term" value="P:isopentenyl diphosphate biosynthetic process, methylerythritol 4-phosphate pathway"/>
    <property type="evidence" value="ECO:0007669"/>
    <property type="project" value="UniProtKB-UniRule"/>
</dbReference>
<comment type="caution">
    <text evidence="9">Lacks conserved residue(s) required for the propagation of feature annotation.</text>
</comment>
<organism evidence="11 12">
    <name type="scientific">Candidatus Desulfatibia profunda</name>
    <dbReference type="NCBI Taxonomy" id="2841695"/>
    <lineage>
        <taxon>Bacteria</taxon>
        <taxon>Pseudomonadati</taxon>
        <taxon>Thermodesulfobacteriota</taxon>
        <taxon>Desulfobacteria</taxon>
        <taxon>Desulfobacterales</taxon>
        <taxon>Desulfobacterales incertae sedis</taxon>
        <taxon>Candidatus Desulfatibia</taxon>
    </lineage>
</organism>
<feature type="binding site" evidence="9">
    <location>
        <position position="219"/>
    </location>
    <ligand>
        <name>isopentenyl diphosphate</name>
        <dbReference type="ChEBI" id="CHEBI:128769"/>
    </ligand>
</feature>
<feature type="binding site" evidence="9">
    <location>
        <position position="261"/>
    </location>
    <ligand>
        <name>dimethylallyl diphosphate</name>
        <dbReference type="ChEBI" id="CHEBI:57623"/>
    </ligand>
</feature>
<evidence type="ECO:0000313" key="11">
    <source>
        <dbReference type="EMBL" id="MBC8361362.1"/>
    </source>
</evidence>
<feature type="binding site" evidence="9">
    <location>
        <position position="41"/>
    </location>
    <ligand>
        <name>isopentenyl diphosphate</name>
        <dbReference type="ChEBI" id="CHEBI:128769"/>
    </ligand>
</feature>
<comment type="similarity">
    <text evidence="9">Belongs to the IspH family.</text>
</comment>
<comment type="cofactor">
    <cofactor evidence="9">
        <name>[4Fe-4S] cluster</name>
        <dbReference type="ChEBI" id="CHEBI:49883"/>
    </cofactor>
    <text evidence="9">Binds 1 [4Fe-4S] cluster per subunit.</text>
</comment>
<dbReference type="UniPathway" id="UPA00059">
    <property type="reaction ID" value="UER00105"/>
</dbReference>
<feature type="binding site" evidence="9">
    <location>
        <position position="189"/>
    </location>
    <ligand>
        <name>[4Fe-4S] cluster</name>
        <dbReference type="ChEBI" id="CHEBI:49883"/>
    </ligand>
</feature>
<evidence type="ECO:0000256" key="5">
    <source>
        <dbReference type="ARBA" id="ARBA00022989"/>
    </source>
</evidence>
<dbReference type="InterPro" id="IPR003451">
    <property type="entry name" value="LytB/IspH"/>
</dbReference>
<evidence type="ECO:0000256" key="9">
    <source>
        <dbReference type="HAMAP-Rule" id="MF_00191"/>
    </source>
</evidence>
<proteinExistence type="inferred from homology"/>
<feature type="transmembrane region" description="Helical" evidence="10">
    <location>
        <begin position="324"/>
        <end position="343"/>
    </location>
</feature>
<feature type="binding site" evidence="9">
    <location>
        <position position="41"/>
    </location>
    <ligand>
        <name>dimethylallyl diphosphate</name>
        <dbReference type="ChEBI" id="CHEBI:57623"/>
    </ligand>
</feature>
<dbReference type="UniPathway" id="UPA00056">
    <property type="reaction ID" value="UER00097"/>
</dbReference>
<dbReference type="PANTHER" id="PTHR30426">
    <property type="entry name" value="4-HYDROXY-3-METHYLBUT-2-ENYL DIPHOSPHATE REDUCTASE"/>
    <property type="match status" value="1"/>
</dbReference>
<feature type="binding site" evidence="9">
    <location>
        <position position="73"/>
    </location>
    <ligand>
        <name>dimethylallyl diphosphate</name>
        <dbReference type="ChEBI" id="CHEBI:57623"/>
    </ligand>
</feature>
<comment type="subcellular location">
    <subcellularLocation>
        <location evidence="1">Membrane</location>
        <topology evidence="1">Multi-pass membrane protein</topology>
    </subcellularLocation>
</comment>
<feature type="binding site" evidence="9">
    <location>
        <position position="261"/>
    </location>
    <ligand>
        <name>isopentenyl diphosphate</name>
        <dbReference type="ChEBI" id="CHEBI:128769"/>
    </ligand>
</feature>
<dbReference type="Gene3D" id="3.40.1010.20">
    <property type="entry name" value="4-hydroxy-3-methylbut-2-enyl diphosphate reductase, catalytic domain"/>
    <property type="match status" value="2"/>
</dbReference>
<feature type="binding site" evidence="9">
    <location>
        <position position="95"/>
    </location>
    <ligand>
        <name>[4Fe-4S] cluster</name>
        <dbReference type="ChEBI" id="CHEBI:49883"/>
    </ligand>
</feature>
<gene>
    <name evidence="9 11" type="primary">ispH</name>
    <name evidence="11" type="ORF">H8E23_08195</name>
</gene>
<feature type="active site" description="Proton donor" evidence="9">
    <location>
        <position position="125"/>
    </location>
</feature>
<feature type="binding site" evidence="9">
    <location>
        <position position="217"/>
    </location>
    <ligand>
        <name>(2E)-4-hydroxy-3-methylbut-2-enyl diphosphate</name>
        <dbReference type="ChEBI" id="CHEBI:128753"/>
    </ligand>
</feature>
<feature type="transmembrane region" description="Helical" evidence="10">
    <location>
        <begin position="458"/>
        <end position="476"/>
    </location>
</feature>
<dbReference type="CDD" id="cd13967">
    <property type="entry name" value="PT_UbiA_5"/>
    <property type="match status" value="1"/>
</dbReference>
<keyword evidence="4 9" id="KW-0479">Metal-binding</keyword>
<feature type="binding site" evidence="9">
    <location>
        <position position="217"/>
    </location>
    <ligand>
        <name>dimethylallyl diphosphate</name>
        <dbReference type="ChEBI" id="CHEBI:57623"/>
    </ligand>
</feature>
<dbReference type="Pfam" id="PF02401">
    <property type="entry name" value="LYTB"/>
    <property type="match status" value="1"/>
</dbReference>
<evidence type="ECO:0000256" key="8">
    <source>
        <dbReference type="ARBA" id="ARBA00023136"/>
    </source>
</evidence>
<dbReference type="CDD" id="cd13944">
    <property type="entry name" value="lytB_ispH"/>
    <property type="match status" value="1"/>
</dbReference>
<feature type="binding site" evidence="9">
    <location>
        <position position="219"/>
    </location>
    <ligand>
        <name>(2E)-4-hydroxy-3-methylbut-2-enyl diphosphate</name>
        <dbReference type="ChEBI" id="CHEBI:128753"/>
    </ligand>
</feature>
<comment type="pathway">
    <text evidence="9">Isoprenoid biosynthesis; dimethylallyl diphosphate biosynthesis; dimethylallyl diphosphate from (2E)-4-hydroxy-3-methylbutenyl diphosphate: step 1/1.</text>
</comment>
<dbReference type="GO" id="GO:0016765">
    <property type="term" value="F:transferase activity, transferring alkyl or aryl (other than methyl) groups"/>
    <property type="evidence" value="ECO:0007669"/>
    <property type="project" value="InterPro"/>
</dbReference>
<evidence type="ECO:0000256" key="3">
    <source>
        <dbReference type="ARBA" id="ARBA00022692"/>
    </source>
</evidence>
<evidence type="ECO:0000256" key="6">
    <source>
        <dbReference type="ARBA" id="ARBA00023004"/>
    </source>
</evidence>
<sequence length="577" mass="63220">MKILIAKTAGFCMGVRRAVEMVLDAPNKHQNPICTYGPLIHNPQVLNLLKEKGVFILSKIPEHGSGTVLIRAHGVPPKAKEKLKAAGFKVIDATCPRVIKVQTIIYTHAQQGCAAIIIGDKDHPEVVGLSGFAGEKGYVVDNLNDLDALQPFDRAIIVAQTTQNTIFFEKVKNWAGQKYPHYKIFDTICDSTARRQAEVYQLADSVDAIIVAGGFNSGNTQRLAEIARQTGKPTYHIESESELDLEALSSAQSIGITAGASTPNWIINRIYRTLEFLPYTKGKRRRRFLVTIQRALLLTNIYVSIGAGCLCYACTKLLGITNFFPHVLISFLYVQSMHILNNLTGTKADRYNDPERASFYDNNMLLLSLLAIIAGGAGLLTAYSLGLIPFLILLSMSVMGLSYNSKLFPGWFASGKYLRIRDIPGSKTVLIAMAWGIVTALLPSLSGSLNSSLSTAAVFFWSVCLVFVRTAFFDILDMQGDRIVGKATIPLLLGEKRTLRLLKSMLIFVFVFILLSSALHLTSSLGVALAICPIFLLIILSAHERGHMLPGTRLEFLVETHFVLAGIMALIWSAAVG</sequence>
<keyword evidence="7 9" id="KW-0411">Iron-sulfur</keyword>
<feature type="binding site" evidence="9">
    <location>
        <position position="41"/>
    </location>
    <ligand>
        <name>(2E)-4-hydroxy-3-methylbut-2-enyl diphosphate</name>
        <dbReference type="ChEBI" id="CHEBI:128753"/>
    </ligand>
</feature>
<keyword evidence="9" id="KW-0414">Isoprene biosynthesis</keyword>
<feature type="transmembrane region" description="Helical" evidence="10">
    <location>
        <begin position="429"/>
        <end position="446"/>
    </location>
</feature>
<feature type="binding site" evidence="9">
    <location>
        <position position="219"/>
    </location>
    <ligand>
        <name>dimethylallyl diphosphate</name>
        <dbReference type="ChEBI" id="CHEBI:57623"/>
    </ligand>
</feature>
<keyword evidence="3 10" id="KW-0812">Transmembrane</keyword>
<dbReference type="GO" id="GO:0046872">
    <property type="term" value="F:metal ion binding"/>
    <property type="evidence" value="ECO:0007669"/>
    <property type="project" value="UniProtKB-KW"/>
</dbReference>
<comment type="caution">
    <text evidence="11">The sequence shown here is derived from an EMBL/GenBank/DDBJ whole genome shotgun (WGS) entry which is preliminary data.</text>
</comment>
<feature type="binding site" evidence="9">
    <location>
        <position position="161"/>
    </location>
    <ligand>
        <name>(2E)-4-hydroxy-3-methylbut-2-enyl diphosphate</name>
        <dbReference type="ChEBI" id="CHEBI:128753"/>
    </ligand>
</feature>
<dbReference type="GO" id="GO:0016020">
    <property type="term" value="C:membrane"/>
    <property type="evidence" value="ECO:0007669"/>
    <property type="project" value="UniProtKB-SubCell"/>
</dbReference>
<dbReference type="GO" id="GO:0050992">
    <property type="term" value="P:dimethylallyl diphosphate biosynthetic process"/>
    <property type="evidence" value="ECO:0007669"/>
    <property type="project" value="UniProtKB-UniRule"/>
</dbReference>
<feature type="binding site" evidence="9">
    <location>
        <position position="217"/>
    </location>
    <ligand>
        <name>isopentenyl diphosphate</name>
        <dbReference type="ChEBI" id="CHEBI:128769"/>
    </ligand>
</feature>
<dbReference type="GO" id="GO:0051539">
    <property type="term" value="F:4 iron, 4 sulfur cluster binding"/>
    <property type="evidence" value="ECO:0007669"/>
    <property type="project" value="UniProtKB-UniRule"/>
</dbReference>
<feature type="transmembrane region" description="Helical" evidence="10">
    <location>
        <begin position="501"/>
        <end position="519"/>
    </location>
</feature>
<accession>A0A8J6NSI5</accession>
<feature type="binding site" evidence="9">
    <location>
        <position position="123"/>
    </location>
    <ligand>
        <name>(2E)-4-hydroxy-3-methylbut-2-enyl diphosphate</name>
        <dbReference type="ChEBI" id="CHEBI:128753"/>
    </ligand>
</feature>
<dbReference type="Gene3D" id="3.40.50.11270">
    <property type="match status" value="1"/>
</dbReference>
<dbReference type="GO" id="GO:0051745">
    <property type="term" value="F:4-hydroxy-3-methylbut-2-enyl diphosphate reductase activity"/>
    <property type="evidence" value="ECO:0007669"/>
    <property type="project" value="UniProtKB-UniRule"/>
</dbReference>
<feature type="binding site" evidence="9">
    <location>
        <position position="123"/>
    </location>
    <ligand>
        <name>dimethylallyl diphosphate</name>
        <dbReference type="ChEBI" id="CHEBI:57623"/>
    </ligand>
</feature>
<feature type="transmembrane region" description="Helical" evidence="10">
    <location>
        <begin position="295"/>
        <end position="318"/>
    </location>
</feature>
<dbReference type="EC" id="1.17.7.4" evidence="9"/>
<comment type="pathway">
    <text evidence="9">Isoprenoid biosynthesis; isopentenyl diphosphate biosynthesis via DXP pathway; isopentenyl diphosphate from 1-deoxy-D-xylulose 5-phosphate: step 6/6.</text>
</comment>
<evidence type="ECO:0000256" key="4">
    <source>
        <dbReference type="ARBA" id="ARBA00022723"/>
    </source>
</evidence>
<evidence type="ECO:0000256" key="10">
    <source>
        <dbReference type="SAM" id="Phobius"/>
    </source>
</evidence>
<dbReference type="PANTHER" id="PTHR30426:SF0">
    <property type="entry name" value="4-HYDROXY-3-METHYLBUT-2-ENYL DIPHOSPHATE REDUCTASE"/>
    <property type="match status" value="1"/>
</dbReference>
<keyword evidence="6 9" id="KW-0408">Iron</keyword>
<feature type="binding site" evidence="9">
    <location>
        <position position="261"/>
    </location>
    <ligand>
        <name>(2E)-4-hydroxy-3-methylbut-2-enyl diphosphate</name>
        <dbReference type="ChEBI" id="CHEBI:128753"/>
    </ligand>
</feature>
<dbReference type="NCBIfam" id="TIGR00216">
    <property type="entry name" value="ispH_lytB"/>
    <property type="match status" value="1"/>
</dbReference>
<dbReference type="Proteomes" id="UP000603434">
    <property type="component" value="Unassembled WGS sequence"/>
</dbReference>
<dbReference type="HAMAP" id="MF_00191">
    <property type="entry name" value="IspH"/>
    <property type="match status" value="1"/>
</dbReference>
<comment type="catalytic activity">
    <reaction evidence="9">
        <text>dimethylallyl diphosphate + 2 oxidized [2Fe-2S]-[ferredoxin] + H2O = (2E)-4-hydroxy-3-methylbut-2-enyl diphosphate + 2 reduced [2Fe-2S]-[ferredoxin] + 2 H(+)</text>
        <dbReference type="Rhea" id="RHEA:24825"/>
        <dbReference type="Rhea" id="RHEA-COMP:10000"/>
        <dbReference type="Rhea" id="RHEA-COMP:10001"/>
        <dbReference type="ChEBI" id="CHEBI:15377"/>
        <dbReference type="ChEBI" id="CHEBI:15378"/>
        <dbReference type="ChEBI" id="CHEBI:33737"/>
        <dbReference type="ChEBI" id="CHEBI:33738"/>
        <dbReference type="ChEBI" id="CHEBI:57623"/>
        <dbReference type="ChEBI" id="CHEBI:128753"/>
        <dbReference type="EC" id="1.17.7.4"/>
    </reaction>
</comment>
<comment type="catalytic activity">
    <reaction evidence="9">
        <text>isopentenyl diphosphate + 2 oxidized [2Fe-2S]-[ferredoxin] + H2O = (2E)-4-hydroxy-3-methylbut-2-enyl diphosphate + 2 reduced [2Fe-2S]-[ferredoxin] + 2 H(+)</text>
        <dbReference type="Rhea" id="RHEA:24488"/>
        <dbReference type="Rhea" id="RHEA-COMP:10000"/>
        <dbReference type="Rhea" id="RHEA-COMP:10001"/>
        <dbReference type="ChEBI" id="CHEBI:15377"/>
        <dbReference type="ChEBI" id="CHEBI:15378"/>
        <dbReference type="ChEBI" id="CHEBI:33737"/>
        <dbReference type="ChEBI" id="CHEBI:33738"/>
        <dbReference type="ChEBI" id="CHEBI:128753"/>
        <dbReference type="ChEBI" id="CHEBI:128769"/>
        <dbReference type="EC" id="1.17.7.4"/>
    </reaction>
</comment>
<evidence type="ECO:0000256" key="2">
    <source>
        <dbReference type="ARBA" id="ARBA00022485"/>
    </source>
</evidence>
<dbReference type="GO" id="GO:0016114">
    <property type="term" value="P:terpenoid biosynthetic process"/>
    <property type="evidence" value="ECO:0007669"/>
    <property type="project" value="UniProtKB-UniRule"/>
</dbReference>
<evidence type="ECO:0000256" key="1">
    <source>
        <dbReference type="ARBA" id="ARBA00004141"/>
    </source>
</evidence>
<evidence type="ECO:0000313" key="12">
    <source>
        <dbReference type="Proteomes" id="UP000603434"/>
    </source>
</evidence>
<dbReference type="EMBL" id="JACNJH010000131">
    <property type="protein sequence ID" value="MBC8361362.1"/>
    <property type="molecule type" value="Genomic_DNA"/>
</dbReference>
<reference evidence="11 12" key="1">
    <citation type="submission" date="2020-08" db="EMBL/GenBank/DDBJ databases">
        <title>Bridging the membrane lipid divide: bacteria of the FCB group superphylum have the potential to synthesize archaeal ether lipids.</title>
        <authorList>
            <person name="Villanueva L."/>
            <person name="Von Meijenfeldt F.A.B."/>
            <person name="Westbye A.B."/>
            <person name="Yadav S."/>
            <person name="Hopmans E.C."/>
            <person name="Dutilh B.E."/>
            <person name="Sinninghe Damste J.S."/>
        </authorList>
    </citation>
    <scope>NUCLEOTIDE SEQUENCE [LARGE SCALE GENOMIC DNA]</scope>
    <source>
        <strain evidence="11">NIOZ-UU30</strain>
    </source>
</reference>
<dbReference type="InterPro" id="IPR000537">
    <property type="entry name" value="UbiA_prenyltransferase"/>
</dbReference>
<keyword evidence="8 10" id="KW-0472">Membrane</keyword>
<dbReference type="Pfam" id="PF01040">
    <property type="entry name" value="UbiA"/>
    <property type="match status" value="1"/>
</dbReference>
<protein>
    <recommendedName>
        <fullName evidence="9">4-hydroxy-3-methylbut-2-enyl diphosphate reductase</fullName>
        <shortName evidence="9">HMBPP reductase</shortName>
        <ecNumber evidence="9">1.17.7.4</ecNumber>
    </recommendedName>
</protein>
<keyword evidence="5 10" id="KW-1133">Transmembrane helix</keyword>
<comment type="function">
    <text evidence="9">Catalyzes the conversion of 1-hydroxy-2-methyl-2-(E)-butenyl 4-diphosphate (HMBPP) into a mixture of isopentenyl diphosphate (IPP) and dimethylallyl diphosphate (DMAPP). Acts in the terminal step of the DOXP/MEP pathway for isoprenoid precursor biosynthesis.</text>
</comment>
<keyword evidence="2 9" id="KW-0004">4Fe-4S</keyword>
<feature type="binding site" evidence="9">
    <location>
        <position position="123"/>
    </location>
    <ligand>
        <name>isopentenyl diphosphate</name>
        <dbReference type="ChEBI" id="CHEBI:128769"/>
    </ligand>
</feature>
<feature type="transmembrane region" description="Helical" evidence="10">
    <location>
        <begin position="554"/>
        <end position="575"/>
    </location>
</feature>
<feature type="binding site" evidence="9">
    <location>
        <position position="73"/>
    </location>
    <ligand>
        <name>(2E)-4-hydroxy-3-methylbut-2-enyl diphosphate</name>
        <dbReference type="ChEBI" id="CHEBI:128753"/>
    </ligand>
</feature>
<feature type="binding site" evidence="9">
    <location>
        <position position="12"/>
    </location>
    <ligand>
        <name>[4Fe-4S] cluster</name>
        <dbReference type="ChEBI" id="CHEBI:49883"/>
    </ligand>
</feature>
<feature type="binding site" evidence="9">
    <location>
        <position position="73"/>
    </location>
    <ligand>
        <name>isopentenyl diphosphate</name>
        <dbReference type="ChEBI" id="CHEBI:128769"/>
    </ligand>
</feature>
<keyword evidence="9 11" id="KW-0560">Oxidoreductase</keyword>
<name>A0A8J6NSI5_9BACT</name>
<evidence type="ECO:0000256" key="7">
    <source>
        <dbReference type="ARBA" id="ARBA00023014"/>
    </source>
</evidence>